<keyword evidence="2" id="KW-1185">Reference proteome</keyword>
<organism evidence="1 2">
    <name type="scientific">Capsulimonas corticalis</name>
    <dbReference type="NCBI Taxonomy" id="2219043"/>
    <lineage>
        <taxon>Bacteria</taxon>
        <taxon>Bacillati</taxon>
        <taxon>Armatimonadota</taxon>
        <taxon>Armatimonadia</taxon>
        <taxon>Capsulimonadales</taxon>
        <taxon>Capsulimonadaceae</taxon>
        <taxon>Capsulimonas</taxon>
    </lineage>
</organism>
<dbReference type="KEGG" id="ccot:CCAX7_16240"/>
<sequence length="147" mass="15166">MNVLMLMMVAIAGGGVSVQIAANNRLREAVQSPALGITLAFAVGTVGMALLTLSGVLGRGHLAGAASAPWWAWIGGLLSAFAVIITLLSAQKDGEEATVATFIFGQLIVAALLDHFGWLGVKQSPLNAWKIGGALVVFVGVLIMQKK</sequence>
<dbReference type="OrthoDB" id="9097160at2"/>
<evidence type="ECO:0000313" key="1">
    <source>
        <dbReference type="EMBL" id="BDI29573.1"/>
    </source>
</evidence>
<protein>
    <submittedName>
        <fullName evidence="1">Uncharacterized protein</fullName>
    </submittedName>
</protein>
<gene>
    <name evidence="1" type="ORF">CCAX7_16240</name>
</gene>
<accession>A0A402CZ39</accession>
<dbReference type="EMBL" id="AP025739">
    <property type="protein sequence ID" value="BDI29573.1"/>
    <property type="molecule type" value="Genomic_DNA"/>
</dbReference>
<reference evidence="1 2" key="1">
    <citation type="journal article" date="2019" name="Int. J. Syst. Evol. Microbiol.">
        <title>Capsulimonas corticalis gen. nov., sp. nov., an aerobic capsulated bacterium, of a novel bacterial order, Capsulimonadales ord. nov., of the class Armatimonadia of the phylum Armatimonadetes.</title>
        <authorList>
            <person name="Li J."/>
            <person name="Kudo C."/>
            <person name="Tonouchi A."/>
        </authorList>
    </citation>
    <scope>NUCLEOTIDE SEQUENCE [LARGE SCALE GENOMIC DNA]</scope>
    <source>
        <strain evidence="1 2">AX-7</strain>
    </source>
</reference>
<dbReference type="AlphaFoldDB" id="A0A402CZ39"/>
<dbReference type="Proteomes" id="UP000287394">
    <property type="component" value="Chromosome"/>
</dbReference>
<dbReference type="RefSeq" id="WP_119322555.1">
    <property type="nucleotide sequence ID" value="NZ_AP025739.1"/>
</dbReference>
<dbReference type="PANTHER" id="PTHR34821:SF2">
    <property type="entry name" value="INNER MEMBRANE PROTEIN YDCZ"/>
    <property type="match status" value="1"/>
</dbReference>
<name>A0A402CZ39_9BACT</name>
<dbReference type="GO" id="GO:0005886">
    <property type="term" value="C:plasma membrane"/>
    <property type="evidence" value="ECO:0007669"/>
    <property type="project" value="TreeGrafter"/>
</dbReference>
<dbReference type="InterPro" id="IPR006750">
    <property type="entry name" value="YdcZ"/>
</dbReference>
<evidence type="ECO:0000313" key="2">
    <source>
        <dbReference type="Proteomes" id="UP000287394"/>
    </source>
</evidence>
<proteinExistence type="predicted"/>
<dbReference type="Pfam" id="PF04657">
    <property type="entry name" value="DMT_YdcZ"/>
    <property type="match status" value="1"/>
</dbReference>
<dbReference type="PANTHER" id="PTHR34821">
    <property type="entry name" value="INNER MEMBRANE PROTEIN YDCZ"/>
    <property type="match status" value="1"/>
</dbReference>